<dbReference type="PANTHER" id="PTHR44845:SF4">
    <property type="entry name" value="NONRIBOSOMAL PEPTIDE SYNTHASE INPA"/>
    <property type="match status" value="1"/>
</dbReference>
<dbReference type="InterPro" id="IPR036291">
    <property type="entry name" value="NAD(P)-bd_dom_sf"/>
</dbReference>
<dbReference type="SUPFAM" id="SSF56801">
    <property type="entry name" value="Acetyl-CoA synthetase-like"/>
    <property type="match status" value="1"/>
</dbReference>
<dbReference type="InterPro" id="IPR013120">
    <property type="entry name" value="FAR_NAD-bd"/>
</dbReference>
<dbReference type="Gene3D" id="3.30.300.30">
    <property type="match status" value="1"/>
</dbReference>
<evidence type="ECO:0000256" key="1">
    <source>
        <dbReference type="ARBA" id="ARBA00022450"/>
    </source>
</evidence>
<proteinExistence type="predicted"/>
<dbReference type="EMBL" id="CAJVPG010000077">
    <property type="protein sequence ID" value="CAG8309165.1"/>
    <property type="molecule type" value="Genomic_DNA"/>
</dbReference>
<name>A0A9W4IMB2_9EURO</name>
<dbReference type="InterPro" id="IPR042099">
    <property type="entry name" value="ANL_N_sf"/>
</dbReference>
<dbReference type="NCBIfam" id="TIGR01733">
    <property type="entry name" value="AA-adenyl-dom"/>
    <property type="match status" value="1"/>
</dbReference>
<dbReference type="AlphaFoldDB" id="A0A9W4IMB2"/>
<gene>
    <name evidence="5" type="ORF">PSALAMII_LOCUS2069</name>
</gene>
<feature type="domain" description="Thioester reductase (TE)" evidence="4">
    <location>
        <begin position="861"/>
        <end position="1102"/>
    </location>
</feature>
<evidence type="ECO:0000256" key="2">
    <source>
        <dbReference type="ARBA" id="ARBA00022553"/>
    </source>
</evidence>
<evidence type="ECO:0000259" key="3">
    <source>
        <dbReference type="Pfam" id="PF00501"/>
    </source>
</evidence>
<comment type="caution">
    <text evidence="5">The sequence shown here is derived from an EMBL/GenBank/DDBJ whole genome shotgun (WGS) entry which is preliminary data.</text>
</comment>
<dbReference type="Proteomes" id="UP001152649">
    <property type="component" value="Unassembled WGS sequence"/>
</dbReference>
<keyword evidence="2" id="KW-0597">Phosphoprotein</keyword>
<dbReference type="InterPro" id="IPR000873">
    <property type="entry name" value="AMP-dep_synth/lig_dom"/>
</dbReference>
<keyword evidence="1" id="KW-0596">Phosphopantetheine</keyword>
<organism evidence="5 6">
    <name type="scientific">Penicillium salamii</name>
    <dbReference type="NCBI Taxonomy" id="1612424"/>
    <lineage>
        <taxon>Eukaryota</taxon>
        <taxon>Fungi</taxon>
        <taxon>Dikarya</taxon>
        <taxon>Ascomycota</taxon>
        <taxon>Pezizomycotina</taxon>
        <taxon>Eurotiomycetes</taxon>
        <taxon>Eurotiomycetidae</taxon>
        <taxon>Eurotiales</taxon>
        <taxon>Aspergillaceae</taxon>
        <taxon>Penicillium</taxon>
    </lineage>
</organism>
<dbReference type="SUPFAM" id="SSF51735">
    <property type="entry name" value="NAD(P)-binding Rossmann-fold domains"/>
    <property type="match status" value="1"/>
</dbReference>
<reference evidence="5" key="1">
    <citation type="submission" date="2021-07" db="EMBL/GenBank/DDBJ databases">
        <authorList>
            <person name="Branca A.L. A."/>
        </authorList>
    </citation>
    <scope>NUCLEOTIDE SEQUENCE</scope>
</reference>
<keyword evidence="6" id="KW-1185">Reference proteome</keyword>
<dbReference type="Gene3D" id="3.40.50.12780">
    <property type="entry name" value="N-terminal domain of ligase-like"/>
    <property type="match status" value="1"/>
</dbReference>
<dbReference type="InterPro" id="IPR010071">
    <property type="entry name" value="AA_adenyl_dom"/>
</dbReference>
<evidence type="ECO:0000259" key="4">
    <source>
        <dbReference type="Pfam" id="PF07993"/>
    </source>
</evidence>
<dbReference type="OrthoDB" id="8118055at2759"/>
<dbReference type="PANTHER" id="PTHR44845">
    <property type="entry name" value="CARRIER DOMAIN-CONTAINING PROTEIN"/>
    <property type="match status" value="1"/>
</dbReference>
<dbReference type="Pfam" id="PF00501">
    <property type="entry name" value="AMP-binding"/>
    <property type="match status" value="1"/>
</dbReference>
<feature type="domain" description="AMP-dependent synthetase/ligase" evidence="3">
    <location>
        <begin position="231"/>
        <end position="566"/>
    </location>
</feature>
<dbReference type="Gene3D" id="3.40.50.720">
    <property type="entry name" value="NAD(P)-binding Rossmann-like Domain"/>
    <property type="match status" value="1"/>
</dbReference>
<evidence type="ECO:0008006" key="7">
    <source>
        <dbReference type="Google" id="ProtNLM"/>
    </source>
</evidence>
<dbReference type="Pfam" id="PF07993">
    <property type="entry name" value="NAD_binding_4"/>
    <property type="match status" value="1"/>
</dbReference>
<sequence>MTFTEHRCIVDGDNPSVLSACHAAVLEKVSSDPDEQKATILAAWAVLLRDYYAPNTPTFVHVQLRENTPLNTKMGVYADMFRCQHLSVQTDANATCEQMKDLTSKAVRDGDWEELAAHKAKTAVVLLPEQFDKPAKLLELLEVDLLLVVSELNECIIYIDRSKKPEFKPCAMLKSFKDTHSAIIGSPTLEINEIDTVTLFDVERLHQINGGKKGPNRTASCLHAFINQHYSQRSDSIALASTSEKVKYEELGKRSAAVSHFLTSKGVKAGDTVGLCMNRTIFTIIVMIGILRAGASYAPMDASSPLGRISQIVERADIKLVLTEDELCRKLQGLETTLIATDQLKDLDIPENWLQEENIDPSKPVYCMFTSGSTGVPKGVFHGHGPVTLSLLECIEELSIDTSTRFMQSASLAFDASILEVFAPLAAGGCLCMVSQEERSGDLESAMESLKVSHAWLTPSMVPQIQPENVPSLRSLGIGGEPASAELVSTWSERVELCNLYGTTEAGVWDTVKRGIKSGENPRNIGRGIGNVACWITDPSNVHRLMPFGAEGELLVQSPYLTQGYLKDPDQQARALMDPSSLEWGPFMSRIKGSRIYRTGDLAKFDENGDVIFLGRRTGYVKIRGLRVDLTEVEDAINLRLKSGRSAVVVSESDSQDAEIVAFVETTDYPGGQLATKLSVQLAESLPPYMVPAVFVPIESMPLTLSKKIDRQQLRGRLSEMNKRDLQQHRHGGASILDCDAIPANRVLAIEISKVIAEMFEKKDSGFAASLRGKDFSLTSIGLTSMQLVSFVNLIRKRYEKKIKIEDLQKNNLTVCNIEDSLLGKKPLQRQASYARNLIADLASLRPQLEFLGTRQMTVFLTSITGFLGSQVLRSMLENPEIVCVIGIVRADDIEQARRKVQSHGELGRWWKHEYQDRIELWTGDLSKPKLGLEEPKWRQLFSTDTTRRVDGIIHNAARVNWIDSYEDLKLVNVDSTADILSGISQMDSPCRLVYVSGGYMPMKPESDLDVAKKLSNASGYDQTKFMSQLLLTEYNDYLDRSKSAAERACTVIPGFIVGTQKEGIAHPEDFLWRLAFSIVRLKAVSQDLQYSTVAGVDQVSNLITDTLLQPKGYASKVISCVDGVTVSTFCEVLSNRMGVTIRPMDHQEWMKLLKHDVEEADFDHPLMPILSWLEENSWQFECDNIPENQYFNQEETVAALDSSVRYMRDIGYLPDGSGQKFDSPAVFSRSSV</sequence>
<evidence type="ECO:0000313" key="5">
    <source>
        <dbReference type="EMBL" id="CAG8309165.1"/>
    </source>
</evidence>
<dbReference type="InterPro" id="IPR045851">
    <property type="entry name" value="AMP-bd_C_sf"/>
</dbReference>
<evidence type="ECO:0000313" key="6">
    <source>
        <dbReference type="Proteomes" id="UP001152649"/>
    </source>
</evidence>
<protein>
    <recommendedName>
        <fullName evidence="7">Carrier domain-containing protein</fullName>
    </recommendedName>
</protein>
<dbReference type="CDD" id="cd05918">
    <property type="entry name" value="A_NRPS_SidN3_like"/>
    <property type="match status" value="1"/>
</dbReference>
<accession>A0A9W4IMB2</accession>